<dbReference type="GO" id="GO:0004040">
    <property type="term" value="F:amidase activity"/>
    <property type="evidence" value="ECO:0007669"/>
    <property type="project" value="InterPro"/>
</dbReference>
<dbReference type="Gene3D" id="3.90.1720.10">
    <property type="entry name" value="endopeptidase domain like (from Nostoc punctiforme)"/>
    <property type="match status" value="1"/>
</dbReference>
<evidence type="ECO:0000256" key="2">
    <source>
        <dbReference type="SAM" id="MobiDB-lite"/>
    </source>
</evidence>
<dbReference type="AlphaFoldDB" id="A0A8I0W9X3"/>
<dbReference type="Pfam" id="PF05257">
    <property type="entry name" value="CHAP"/>
    <property type="match status" value="1"/>
</dbReference>
<protein>
    <submittedName>
        <fullName evidence="5">CHAP domain-containing protein</fullName>
    </submittedName>
</protein>
<dbReference type="InterPro" id="IPR002901">
    <property type="entry name" value="MGlyc_endo_b_GlcNAc-like_dom"/>
</dbReference>
<comment type="similarity">
    <text evidence="1">In the N-terminal section; belongs to the N-acetylmuramoyl-L-alanine amidase 2 family.</text>
</comment>
<name>A0A8I0W9X3_STAEP</name>
<proteinExistence type="inferred from homology"/>
<dbReference type="EMBL" id="JADPYN010000020">
    <property type="protein sequence ID" value="MBF9304290.1"/>
    <property type="molecule type" value="Genomic_DNA"/>
</dbReference>
<gene>
    <name evidence="5" type="ORF">I3V53_09415</name>
</gene>
<dbReference type="Proteomes" id="UP000622362">
    <property type="component" value="Unassembled WGS sequence"/>
</dbReference>
<keyword evidence="3" id="KW-1133">Transmembrane helix</keyword>
<feature type="region of interest" description="Disordered" evidence="2">
    <location>
        <begin position="190"/>
        <end position="226"/>
    </location>
</feature>
<keyword evidence="3" id="KW-0812">Transmembrane</keyword>
<evidence type="ECO:0000256" key="3">
    <source>
        <dbReference type="SAM" id="Phobius"/>
    </source>
</evidence>
<organism evidence="5 6">
    <name type="scientific">Staphylococcus epidermidis</name>
    <dbReference type="NCBI Taxonomy" id="1282"/>
    <lineage>
        <taxon>Bacteria</taxon>
        <taxon>Bacillati</taxon>
        <taxon>Bacillota</taxon>
        <taxon>Bacilli</taxon>
        <taxon>Bacillales</taxon>
        <taxon>Staphylococcaceae</taxon>
        <taxon>Staphylococcus</taxon>
    </lineage>
</organism>
<dbReference type="PROSITE" id="PS50911">
    <property type="entry name" value="CHAP"/>
    <property type="match status" value="1"/>
</dbReference>
<dbReference type="Gene3D" id="1.10.530.10">
    <property type="match status" value="1"/>
</dbReference>
<accession>A0A8I0W9X3</accession>
<dbReference type="InterPro" id="IPR038765">
    <property type="entry name" value="Papain-like_cys_pep_sf"/>
</dbReference>
<evidence type="ECO:0000313" key="5">
    <source>
        <dbReference type="EMBL" id="MBF9304290.1"/>
    </source>
</evidence>
<feature type="domain" description="Peptidase C51" evidence="4">
    <location>
        <begin position="238"/>
        <end position="364"/>
    </location>
</feature>
<dbReference type="RefSeq" id="WP_002502781.1">
    <property type="nucleotide sequence ID" value="NZ_CABJAG010000016.1"/>
</dbReference>
<feature type="compositionally biased region" description="Polar residues" evidence="2">
    <location>
        <begin position="174"/>
        <end position="185"/>
    </location>
</feature>
<dbReference type="SUPFAM" id="SSF54001">
    <property type="entry name" value="Cysteine proteinases"/>
    <property type="match status" value="1"/>
</dbReference>
<evidence type="ECO:0000259" key="4">
    <source>
        <dbReference type="PROSITE" id="PS50911"/>
    </source>
</evidence>
<sequence length="369" mass="40063">MNKLKRYLNWKIIGWIVSLLGAFWTFIIGALLLILLIVVVLLGLNDSGQKSGGCDVSGSSVSSDVSEKGKKMYEQNAKGGELEGKVDSAIKIAKEEKVPPSLFLAIMASESGWGKSANATNQHNPLSIMGSGPLKHYGTIEEGMKAGAKNLYDLYISEGLDTPAKIQPKYAPNGASNDPTDLNSNWKKSVESIQKQLSDGSKSSSKDDSNGAPSVDCSSSSSTVSGGGTLKALSKFKGSLPTPKNKSNAMQPASGNLYTNLECTWYVYNRRKELGIPISTFWYDAGMWANASKKDGYKVGKKPVRGACVTWPIQGGMPHGHVAFVEGVSKDGKKIHISEYNWPPKIHRYGERTIKVEPQMTFIYDKKKK</sequence>
<evidence type="ECO:0000313" key="6">
    <source>
        <dbReference type="Proteomes" id="UP000622362"/>
    </source>
</evidence>
<reference evidence="5" key="1">
    <citation type="submission" date="2020-11" db="EMBL/GenBank/DDBJ databases">
        <title>Molecular epidemiology and genomic profiles of multidrug-resistant bacteria collected from clinical sources in South Africa.</title>
        <authorList>
            <person name="Asante J."/>
            <person name="Amoako D.G."/>
        </authorList>
    </citation>
    <scope>NUCLEOTIDE SEQUENCE</scope>
    <source>
        <strain evidence="5">C68</strain>
    </source>
</reference>
<evidence type="ECO:0000256" key="1">
    <source>
        <dbReference type="ARBA" id="ARBA00006088"/>
    </source>
</evidence>
<feature type="region of interest" description="Disordered" evidence="2">
    <location>
        <begin position="166"/>
        <end position="185"/>
    </location>
</feature>
<comment type="caution">
    <text evidence="5">The sequence shown here is derived from an EMBL/GenBank/DDBJ whole genome shotgun (WGS) entry which is preliminary data.</text>
</comment>
<feature type="transmembrane region" description="Helical" evidence="3">
    <location>
        <begin position="12"/>
        <end position="44"/>
    </location>
</feature>
<keyword evidence="3" id="KW-0472">Membrane</keyword>
<dbReference type="Pfam" id="PF01832">
    <property type="entry name" value="Glucosaminidase"/>
    <property type="match status" value="1"/>
</dbReference>
<dbReference type="InterPro" id="IPR007921">
    <property type="entry name" value="CHAP_dom"/>
</dbReference>